<reference evidence="1" key="1">
    <citation type="journal article" date="2021" name="Front. Microbiol.">
        <title>Comprehensive Comparative Genomics and Phenotyping of Methylobacterium Species.</title>
        <authorList>
            <person name="Alessa O."/>
            <person name="Ogura Y."/>
            <person name="Fujitani Y."/>
            <person name="Takami H."/>
            <person name="Hayashi T."/>
            <person name="Sahin N."/>
            <person name="Tani A."/>
        </authorList>
    </citation>
    <scope>NUCLEOTIDE SEQUENCE</scope>
    <source>
        <strain evidence="1">DSM 23674</strain>
    </source>
</reference>
<reference evidence="1" key="2">
    <citation type="submission" date="2021-08" db="EMBL/GenBank/DDBJ databases">
        <authorList>
            <person name="Tani A."/>
            <person name="Ola A."/>
            <person name="Ogura Y."/>
            <person name="Katsura K."/>
            <person name="Hayashi T."/>
        </authorList>
    </citation>
    <scope>NUCLEOTIDE SEQUENCE</scope>
    <source>
        <strain evidence="1">DSM 23674</strain>
    </source>
</reference>
<organism evidence="1 2">
    <name type="scientific">Methylobacterium thuringiense</name>
    <dbReference type="NCBI Taxonomy" id="1003091"/>
    <lineage>
        <taxon>Bacteria</taxon>
        <taxon>Pseudomonadati</taxon>
        <taxon>Pseudomonadota</taxon>
        <taxon>Alphaproteobacteria</taxon>
        <taxon>Hyphomicrobiales</taxon>
        <taxon>Methylobacteriaceae</taxon>
        <taxon>Methylobacterium</taxon>
    </lineage>
</organism>
<accession>A0ABQ4TN48</accession>
<dbReference type="EMBL" id="BPRA01000007">
    <property type="protein sequence ID" value="GJE55253.1"/>
    <property type="molecule type" value="Genomic_DNA"/>
</dbReference>
<comment type="caution">
    <text evidence="1">The sequence shown here is derived from an EMBL/GenBank/DDBJ whole genome shotgun (WGS) entry which is preliminary data.</text>
</comment>
<proteinExistence type="predicted"/>
<dbReference type="Proteomes" id="UP001055101">
    <property type="component" value="Unassembled WGS sequence"/>
</dbReference>
<name>A0ABQ4TN48_9HYPH</name>
<evidence type="ECO:0000313" key="2">
    <source>
        <dbReference type="Proteomes" id="UP001055101"/>
    </source>
</evidence>
<gene>
    <name evidence="1" type="ORF">EKPJFOCH_1742</name>
</gene>
<sequence length="68" mass="8447">MRMHRYGNHYDYDEHLRRMAEPEHVRKLRQQAERIDHDRRRATRNMMAEYEADRLRRQIRNAGESPVA</sequence>
<protein>
    <submittedName>
        <fullName evidence="1">Uncharacterized protein</fullName>
    </submittedName>
</protein>
<keyword evidence="2" id="KW-1185">Reference proteome</keyword>
<evidence type="ECO:0000313" key="1">
    <source>
        <dbReference type="EMBL" id="GJE55253.1"/>
    </source>
</evidence>